<evidence type="ECO:0000313" key="1">
    <source>
        <dbReference type="EMBL" id="QIZ07467.1"/>
    </source>
</evidence>
<dbReference type="InterPro" id="IPR025619">
    <property type="entry name" value="YlzJ"/>
</dbReference>
<dbReference type="Proteomes" id="UP000501868">
    <property type="component" value="Chromosome"/>
</dbReference>
<gene>
    <name evidence="1" type="ORF">HFZ78_12645</name>
</gene>
<reference evidence="1 2" key="1">
    <citation type="submission" date="2020-04" db="EMBL/GenBank/DDBJ databases">
        <title>Genome-Wide Identification of 5-Methylcytosine Sites in Bacterial Genomes By High-Throughput Sequencing of MspJI Restriction Fragments.</title>
        <authorList>
            <person name="Wu V."/>
        </authorList>
    </citation>
    <scope>NUCLEOTIDE SEQUENCE [LARGE SCALE GENOMIC DNA]</scope>
    <source>
        <strain evidence="1 2">S2</strain>
    </source>
</reference>
<dbReference type="EMBL" id="CP051128">
    <property type="protein sequence ID" value="QIZ07467.1"/>
    <property type="molecule type" value="Genomic_DNA"/>
</dbReference>
<proteinExistence type="predicted"/>
<protein>
    <submittedName>
        <fullName evidence="1">Ribonuclease</fullName>
    </submittedName>
</protein>
<name>A0A6H1P221_PRIMG</name>
<sequence>MILYTMMPPELIFPYEASSPSNQQMASYQGIPLLVESLDGQNVQVIRILSTDPQHYMDNQICPGAKISFASLEGLSAL</sequence>
<dbReference type="AlphaFoldDB" id="A0A6H1P221"/>
<reference evidence="1 2" key="2">
    <citation type="submission" date="2020-04" db="EMBL/GenBank/DDBJ databases">
        <authorList>
            <person name="Fomenkov A."/>
            <person name="Anton B.P."/>
            <person name="Roberts R.J."/>
        </authorList>
    </citation>
    <scope>NUCLEOTIDE SEQUENCE [LARGE SCALE GENOMIC DNA]</scope>
    <source>
        <strain evidence="1 2">S2</strain>
    </source>
</reference>
<accession>A0A6H1P221</accession>
<dbReference type="Pfam" id="PF14035">
    <property type="entry name" value="YlzJ"/>
    <property type="match status" value="1"/>
</dbReference>
<evidence type="ECO:0000313" key="2">
    <source>
        <dbReference type="Proteomes" id="UP000501868"/>
    </source>
</evidence>
<organism evidence="1 2">
    <name type="scientific">Priestia megaterium</name>
    <name type="common">Bacillus megaterium</name>
    <dbReference type="NCBI Taxonomy" id="1404"/>
    <lineage>
        <taxon>Bacteria</taxon>
        <taxon>Bacillati</taxon>
        <taxon>Bacillota</taxon>
        <taxon>Bacilli</taxon>
        <taxon>Bacillales</taxon>
        <taxon>Bacillaceae</taxon>
        <taxon>Priestia</taxon>
    </lineage>
</organism>